<dbReference type="GO" id="GO:0000122">
    <property type="term" value="P:negative regulation of transcription by RNA polymerase II"/>
    <property type="evidence" value="ECO:0007669"/>
    <property type="project" value="TreeGrafter"/>
</dbReference>
<keyword evidence="2" id="KW-0678">Repressor</keyword>
<evidence type="ECO:0000313" key="16">
    <source>
        <dbReference type="EMBL" id="RWS26818.1"/>
    </source>
</evidence>
<keyword evidence="8" id="KW-0238">DNA-binding</keyword>
<dbReference type="GO" id="GO:0007507">
    <property type="term" value="P:heart development"/>
    <property type="evidence" value="ECO:0007669"/>
    <property type="project" value="TreeGrafter"/>
</dbReference>
<feature type="region of interest" description="Disordered" evidence="13">
    <location>
        <begin position="210"/>
        <end position="269"/>
    </location>
</feature>
<evidence type="ECO:0000256" key="13">
    <source>
        <dbReference type="SAM" id="MobiDB-lite"/>
    </source>
</evidence>
<dbReference type="GO" id="GO:0009653">
    <property type="term" value="P:anatomical structure morphogenesis"/>
    <property type="evidence" value="ECO:0007669"/>
    <property type="project" value="UniProtKB-ARBA"/>
</dbReference>
<evidence type="ECO:0000256" key="11">
    <source>
        <dbReference type="ARBA" id="ARBA00023242"/>
    </source>
</evidence>
<feature type="compositionally biased region" description="Polar residues" evidence="13">
    <location>
        <begin position="218"/>
        <end position="258"/>
    </location>
</feature>
<dbReference type="GO" id="GO:0008270">
    <property type="term" value="F:zinc ion binding"/>
    <property type="evidence" value="ECO:0007669"/>
    <property type="project" value="UniProtKB-KW"/>
</dbReference>
<dbReference type="Pfam" id="PF25445">
    <property type="entry name" value="CCHC_ZFPM2"/>
    <property type="match status" value="1"/>
</dbReference>
<evidence type="ECO:0000256" key="1">
    <source>
        <dbReference type="ARBA" id="ARBA00004123"/>
    </source>
</evidence>
<keyword evidence="11" id="KW-0539">Nucleus</keyword>
<name>A0A443SH17_9ACAR</name>
<dbReference type="AlphaFoldDB" id="A0A443SH17"/>
<keyword evidence="3" id="KW-0479">Metal-binding</keyword>
<keyword evidence="4" id="KW-0677">Repeat</keyword>
<evidence type="ECO:0000256" key="7">
    <source>
        <dbReference type="ARBA" id="ARBA00023015"/>
    </source>
</evidence>
<accession>A0A443SH17</accession>
<dbReference type="GO" id="GO:0003677">
    <property type="term" value="F:DNA binding"/>
    <property type="evidence" value="ECO:0007669"/>
    <property type="project" value="UniProtKB-KW"/>
</dbReference>
<feature type="domain" description="CCHC FOG-type" evidence="15">
    <location>
        <begin position="400"/>
        <end position="433"/>
    </location>
</feature>
<keyword evidence="10" id="KW-0804">Transcription</keyword>
<dbReference type="OrthoDB" id="8742770at2759"/>
<evidence type="ECO:0000256" key="2">
    <source>
        <dbReference type="ARBA" id="ARBA00022491"/>
    </source>
</evidence>
<evidence type="ECO:0000256" key="10">
    <source>
        <dbReference type="ARBA" id="ARBA00023163"/>
    </source>
</evidence>
<evidence type="ECO:0000256" key="4">
    <source>
        <dbReference type="ARBA" id="ARBA00022737"/>
    </source>
</evidence>
<evidence type="ECO:0000256" key="8">
    <source>
        <dbReference type="ARBA" id="ARBA00023125"/>
    </source>
</evidence>
<dbReference type="GO" id="GO:0030154">
    <property type="term" value="P:cell differentiation"/>
    <property type="evidence" value="ECO:0007669"/>
    <property type="project" value="UniProtKB-ARBA"/>
</dbReference>
<feature type="domain" description="CCHC FOG-type" evidence="15">
    <location>
        <begin position="48"/>
        <end position="81"/>
    </location>
</feature>
<evidence type="ECO:0000259" key="14">
    <source>
        <dbReference type="PROSITE" id="PS50157"/>
    </source>
</evidence>
<reference evidence="16 17" key="1">
    <citation type="journal article" date="2018" name="Gigascience">
        <title>Genomes of trombidid mites reveal novel predicted allergens and laterally-transferred genes associated with secondary metabolism.</title>
        <authorList>
            <person name="Dong X."/>
            <person name="Chaisiri K."/>
            <person name="Xia D."/>
            <person name="Armstrong S.D."/>
            <person name="Fang Y."/>
            <person name="Donnelly M.J."/>
            <person name="Kadowaki T."/>
            <person name="McGarry J.W."/>
            <person name="Darby A.C."/>
            <person name="Makepeace B.L."/>
        </authorList>
    </citation>
    <scope>NUCLEOTIDE SEQUENCE [LARGE SCALE GENOMIC DNA]</scope>
    <source>
        <strain evidence="16">UoL-UT</strain>
    </source>
</reference>
<dbReference type="PANTHER" id="PTHR12958">
    <property type="entry name" value="FRIEND OF GATA2-RELATED"/>
    <property type="match status" value="1"/>
</dbReference>
<dbReference type="SUPFAM" id="SSF57667">
    <property type="entry name" value="beta-beta-alpha zinc fingers"/>
    <property type="match status" value="2"/>
</dbReference>
<dbReference type="Gene3D" id="3.30.160.60">
    <property type="entry name" value="Classic Zinc Finger"/>
    <property type="match status" value="1"/>
</dbReference>
<gene>
    <name evidence="16" type="ORF">B4U80_12929</name>
</gene>
<dbReference type="PROSITE" id="PS51810">
    <property type="entry name" value="ZF_CCHC_FOG"/>
    <property type="match status" value="2"/>
</dbReference>
<feature type="region of interest" description="Disordered" evidence="13">
    <location>
        <begin position="1"/>
        <end position="45"/>
    </location>
</feature>
<dbReference type="SMART" id="SM00355">
    <property type="entry name" value="ZnF_C2H2"/>
    <property type="match status" value="5"/>
</dbReference>
<evidence type="ECO:0000256" key="12">
    <source>
        <dbReference type="PROSITE-ProRule" id="PRU00042"/>
    </source>
</evidence>
<dbReference type="GO" id="GO:0005634">
    <property type="term" value="C:nucleus"/>
    <property type="evidence" value="ECO:0007669"/>
    <property type="project" value="UniProtKB-SubCell"/>
</dbReference>
<feature type="region of interest" description="Disordered" evidence="13">
    <location>
        <begin position="304"/>
        <end position="394"/>
    </location>
</feature>
<evidence type="ECO:0000256" key="6">
    <source>
        <dbReference type="ARBA" id="ARBA00022833"/>
    </source>
</evidence>
<dbReference type="InterPro" id="IPR039746">
    <property type="entry name" value="FOG"/>
</dbReference>
<organism evidence="16 17">
    <name type="scientific">Leptotrombidium deliense</name>
    <dbReference type="NCBI Taxonomy" id="299467"/>
    <lineage>
        <taxon>Eukaryota</taxon>
        <taxon>Metazoa</taxon>
        <taxon>Ecdysozoa</taxon>
        <taxon>Arthropoda</taxon>
        <taxon>Chelicerata</taxon>
        <taxon>Arachnida</taxon>
        <taxon>Acari</taxon>
        <taxon>Acariformes</taxon>
        <taxon>Trombidiformes</taxon>
        <taxon>Prostigmata</taxon>
        <taxon>Anystina</taxon>
        <taxon>Parasitengona</taxon>
        <taxon>Trombiculoidea</taxon>
        <taxon>Trombiculidae</taxon>
        <taxon>Leptotrombidium</taxon>
    </lineage>
</organism>
<feature type="domain" description="C2H2-type" evidence="14">
    <location>
        <begin position="54"/>
        <end position="81"/>
    </location>
</feature>
<keyword evidence="9" id="KW-0010">Activator</keyword>
<sequence length="450" mass="48421">METGVASNGSDASVDNAKPARKTAARVSPARSNATCSPPPASVSPPSSQPVFQFFCVACGIRFSSLDNLQAHQTYYCLKRSAINGNASNAEKANFIISMSGNASEVSCSKCKAAFCSQEALIAHVCSALASNAVVQSSTVNKSHTVSGNQTQCFKCTICGYKGHTLRGMRTHVRIHQDRIQGVPEETFISRVDDVANVCVRNLQNSRRKRRRSVEPYSLQNRCENKLTNSHSEMSSESEDNASVSESETKCDSNNTKDVASREKQNSNASDSVHNCQYCFYSSTYKGNVVRHMKLVHKEVCCANSSNNGDKDASETMEDSSQMSSVSDVAESEQETALDLQKTANNRNNGNGNGNGSGANTGPTTTTTTNTTTTSALSPNSSMSANASSTSPPLIIPQQIKKMGTKYCRSCDIPFKYLSSFIAHKKYYCSSHSNESAALQVLADNKSPTP</sequence>
<dbReference type="InterPro" id="IPR059121">
    <property type="entry name" value="CCHC_ZFPM2-like"/>
</dbReference>
<keyword evidence="17" id="KW-1185">Reference proteome</keyword>
<protein>
    <submittedName>
        <fullName evidence="16">Zinc finger protein-like protein</fullName>
    </submittedName>
</protein>
<comment type="caution">
    <text evidence="16">The sequence shown here is derived from an EMBL/GenBank/DDBJ whole genome shotgun (WGS) entry which is preliminary data.</text>
</comment>
<proteinExistence type="predicted"/>
<dbReference type="PANTHER" id="PTHR12958:SF3">
    <property type="entry name" value="ZINC FINGER PROTEIN USH"/>
    <property type="match status" value="1"/>
</dbReference>
<dbReference type="GO" id="GO:0045944">
    <property type="term" value="P:positive regulation of transcription by RNA polymerase II"/>
    <property type="evidence" value="ECO:0007669"/>
    <property type="project" value="TreeGrafter"/>
</dbReference>
<comment type="subcellular location">
    <subcellularLocation>
        <location evidence="1">Nucleus</location>
    </subcellularLocation>
</comment>
<keyword evidence="7" id="KW-0805">Transcription regulation</keyword>
<evidence type="ECO:0000256" key="5">
    <source>
        <dbReference type="ARBA" id="ARBA00022771"/>
    </source>
</evidence>
<evidence type="ECO:0000256" key="9">
    <source>
        <dbReference type="ARBA" id="ARBA00023159"/>
    </source>
</evidence>
<feature type="compositionally biased region" description="Low complexity" evidence="13">
    <location>
        <begin position="360"/>
        <end position="393"/>
    </location>
</feature>
<dbReference type="InterPro" id="IPR034731">
    <property type="entry name" value="Znf_CCHC_FOG"/>
</dbReference>
<evidence type="ECO:0000259" key="15">
    <source>
        <dbReference type="PROSITE" id="PS51810"/>
    </source>
</evidence>
<evidence type="ECO:0000256" key="3">
    <source>
        <dbReference type="ARBA" id="ARBA00022723"/>
    </source>
</evidence>
<dbReference type="PROSITE" id="PS50157">
    <property type="entry name" value="ZINC_FINGER_C2H2_2"/>
    <property type="match status" value="1"/>
</dbReference>
<evidence type="ECO:0000313" key="17">
    <source>
        <dbReference type="Proteomes" id="UP000288716"/>
    </source>
</evidence>
<dbReference type="GO" id="GO:0061629">
    <property type="term" value="F:RNA polymerase II-specific DNA-binding transcription factor binding"/>
    <property type="evidence" value="ECO:0007669"/>
    <property type="project" value="InterPro"/>
</dbReference>
<dbReference type="EMBL" id="NCKV01002454">
    <property type="protein sequence ID" value="RWS26818.1"/>
    <property type="molecule type" value="Genomic_DNA"/>
</dbReference>
<keyword evidence="6" id="KW-0862">Zinc</keyword>
<keyword evidence="5 12" id="KW-0863">Zinc-finger</keyword>
<dbReference type="VEuPathDB" id="VectorBase:LDEU005222"/>
<dbReference type="STRING" id="299467.A0A443SH17"/>
<dbReference type="Proteomes" id="UP000288716">
    <property type="component" value="Unassembled WGS sequence"/>
</dbReference>
<feature type="compositionally biased region" description="Polar residues" evidence="13">
    <location>
        <begin position="1"/>
        <end position="13"/>
    </location>
</feature>
<dbReference type="InterPro" id="IPR013087">
    <property type="entry name" value="Znf_C2H2_type"/>
</dbReference>
<dbReference type="InterPro" id="IPR036236">
    <property type="entry name" value="Znf_C2H2_sf"/>
</dbReference>